<proteinExistence type="predicted"/>
<dbReference type="GO" id="GO:0006405">
    <property type="term" value="P:RNA export from nucleus"/>
    <property type="evidence" value="ECO:0007669"/>
    <property type="project" value="TreeGrafter"/>
</dbReference>
<sequence length="187" mass="19935">MAADLRQLYWPGPFRGVYQQLQAANAASEPRLRELLAGRQDWLLLGLAKFQAPSDASRRAAQDAFKAGKLVLSAAPAGEKGGGQRVTVEPRLEQAALELSAILDLDAVQTILLLRRFSADTGTQLAPAAAANGGGPITLDAAVVLEIIDYYYSERLYLLKCLQYLTISGAVLGGEGGGSWLPRAVCH</sequence>
<dbReference type="OrthoDB" id="552259at2759"/>
<dbReference type="PANTHER" id="PTHR31431">
    <property type="entry name" value="NUCLEOPORIN NUP188 HOMOLOG"/>
    <property type="match status" value="1"/>
</dbReference>
<dbReference type="GO" id="GO:0006606">
    <property type="term" value="P:protein import into nucleus"/>
    <property type="evidence" value="ECO:0007669"/>
    <property type="project" value="TreeGrafter"/>
</dbReference>
<evidence type="ECO:0000313" key="1">
    <source>
        <dbReference type="EMBL" id="KIY92301.1"/>
    </source>
</evidence>
<protein>
    <submittedName>
        <fullName evidence="1">Uncharacterized protein</fullName>
    </submittedName>
</protein>
<reference evidence="1 2" key="1">
    <citation type="journal article" date="2013" name="BMC Genomics">
        <title>Reconstruction of the lipid metabolism for the microalga Monoraphidium neglectum from its genome sequence reveals characteristics suitable for biofuel production.</title>
        <authorList>
            <person name="Bogen C."/>
            <person name="Al-Dilaimi A."/>
            <person name="Albersmeier A."/>
            <person name="Wichmann J."/>
            <person name="Grundmann M."/>
            <person name="Rupp O."/>
            <person name="Lauersen K.J."/>
            <person name="Blifernez-Klassen O."/>
            <person name="Kalinowski J."/>
            <person name="Goesmann A."/>
            <person name="Mussgnug J.H."/>
            <person name="Kruse O."/>
        </authorList>
    </citation>
    <scope>NUCLEOTIDE SEQUENCE [LARGE SCALE GENOMIC DNA]</scope>
    <source>
        <strain evidence="1 2">SAG 48.87</strain>
    </source>
</reference>
<dbReference type="STRING" id="145388.A0A0D2LQT1"/>
<accession>A0A0D2LQT1</accession>
<dbReference type="RefSeq" id="XP_013891321.1">
    <property type="nucleotide sequence ID" value="XM_014035867.1"/>
</dbReference>
<dbReference type="InterPro" id="IPR044840">
    <property type="entry name" value="Nup188"/>
</dbReference>
<dbReference type="GeneID" id="25733346"/>
<name>A0A0D2LQT1_9CHLO</name>
<dbReference type="AlphaFoldDB" id="A0A0D2LQT1"/>
<dbReference type="Proteomes" id="UP000054498">
    <property type="component" value="Unassembled WGS sequence"/>
</dbReference>
<dbReference type="KEGG" id="mng:MNEG_15662"/>
<evidence type="ECO:0000313" key="2">
    <source>
        <dbReference type="Proteomes" id="UP000054498"/>
    </source>
</evidence>
<dbReference type="GO" id="GO:0044611">
    <property type="term" value="C:nuclear pore inner ring"/>
    <property type="evidence" value="ECO:0007669"/>
    <property type="project" value="TreeGrafter"/>
</dbReference>
<dbReference type="GO" id="GO:0017056">
    <property type="term" value="F:structural constituent of nuclear pore"/>
    <property type="evidence" value="ECO:0007669"/>
    <property type="project" value="InterPro"/>
</dbReference>
<dbReference type="PANTHER" id="PTHR31431:SF1">
    <property type="entry name" value="NUCLEOPORIN NUP188"/>
    <property type="match status" value="1"/>
</dbReference>
<gene>
    <name evidence="1" type="ORF">MNEG_15662</name>
</gene>
<keyword evidence="2" id="KW-1185">Reference proteome</keyword>
<organism evidence="1 2">
    <name type="scientific">Monoraphidium neglectum</name>
    <dbReference type="NCBI Taxonomy" id="145388"/>
    <lineage>
        <taxon>Eukaryota</taxon>
        <taxon>Viridiplantae</taxon>
        <taxon>Chlorophyta</taxon>
        <taxon>core chlorophytes</taxon>
        <taxon>Chlorophyceae</taxon>
        <taxon>CS clade</taxon>
        <taxon>Sphaeropleales</taxon>
        <taxon>Selenastraceae</taxon>
        <taxon>Monoraphidium</taxon>
    </lineage>
</organism>
<dbReference type="EMBL" id="KK105756">
    <property type="protein sequence ID" value="KIY92301.1"/>
    <property type="molecule type" value="Genomic_DNA"/>
</dbReference>